<sequence>MHALGREFSKMGEMQSARPVEAMRPNIWPKVDLSSVRHRRDNHKH</sequence>
<organism evidence="2 3">
    <name type="scientific">Methylobacterium oryzae CBMB20</name>
    <dbReference type="NCBI Taxonomy" id="693986"/>
    <lineage>
        <taxon>Bacteria</taxon>
        <taxon>Pseudomonadati</taxon>
        <taxon>Pseudomonadota</taxon>
        <taxon>Alphaproteobacteria</taxon>
        <taxon>Hyphomicrobiales</taxon>
        <taxon>Methylobacteriaceae</taxon>
        <taxon>Methylobacterium</taxon>
    </lineage>
</organism>
<evidence type="ECO:0000256" key="1">
    <source>
        <dbReference type="SAM" id="MobiDB-lite"/>
    </source>
</evidence>
<name>A0A089Q0G7_9HYPH</name>
<accession>A0A089Q0G7</accession>
<dbReference type="HOGENOM" id="CLU_3201935_0_0_5"/>
<dbReference type="Proteomes" id="UP000029492">
    <property type="component" value="Chromosome"/>
</dbReference>
<evidence type="ECO:0000313" key="2">
    <source>
        <dbReference type="EMBL" id="AIQ88114.1"/>
    </source>
</evidence>
<reference evidence="2 3" key="1">
    <citation type="journal article" date="2014" name="PLoS ONE">
        <title>Genome Information of Methylobacterium oryzae, a Plant-Probiotic Methylotroph in the Phyllosphere.</title>
        <authorList>
            <person name="Kwak M.J."/>
            <person name="Jeong H."/>
            <person name="Madhaiyan M."/>
            <person name="Lee Y."/>
            <person name="Sa T.M."/>
            <person name="Oh T.K."/>
            <person name="Kim J.F."/>
        </authorList>
    </citation>
    <scope>NUCLEOTIDE SEQUENCE [LARGE SCALE GENOMIC DNA]</scope>
    <source>
        <strain evidence="2 3">CBMB20</strain>
    </source>
</reference>
<feature type="compositionally biased region" description="Basic residues" evidence="1">
    <location>
        <begin position="36"/>
        <end position="45"/>
    </location>
</feature>
<feature type="region of interest" description="Disordered" evidence="1">
    <location>
        <begin position="1"/>
        <end position="45"/>
    </location>
</feature>
<protein>
    <submittedName>
        <fullName evidence="2">Protein of unassigned function</fullName>
    </submittedName>
</protein>
<dbReference type="AlphaFoldDB" id="A0A089Q0G7"/>
<gene>
    <name evidence="2" type="ORF">MOC_0359</name>
</gene>
<proteinExistence type="predicted"/>
<dbReference type="EMBL" id="CP003811">
    <property type="protein sequence ID" value="AIQ88114.1"/>
    <property type="molecule type" value="Genomic_DNA"/>
</dbReference>
<evidence type="ECO:0000313" key="3">
    <source>
        <dbReference type="Proteomes" id="UP000029492"/>
    </source>
</evidence>
<keyword evidence="3" id="KW-1185">Reference proteome</keyword>
<dbReference type="KEGG" id="mor:MOC_0359"/>
<feature type="compositionally biased region" description="Basic and acidic residues" evidence="1">
    <location>
        <begin position="1"/>
        <end position="10"/>
    </location>
</feature>